<sequence>MQNAVLTHAKRKANSYKTQDYTHYFAYYLIAFVFRAPNKIPIFSVKTSLKSGFLAKKWCFRDGENREKASK</sequence>
<keyword evidence="2" id="KW-1185">Reference proteome</keyword>
<gene>
    <name evidence="1" type="ORF">EJ73_00695</name>
</gene>
<protein>
    <submittedName>
        <fullName evidence="1">Uncharacterized protein</fullName>
    </submittedName>
</protein>
<dbReference type="AlphaFoldDB" id="A0A318I2U4"/>
<comment type="caution">
    <text evidence="1">The sequence shown here is derived from an EMBL/GenBank/DDBJ whole genome shotgun (WGS) entry which is preliminary data.</text>
</comment>
<organism evidence="1 2">
    <name type="scientific">Hoylesella shahii DSM 15611 = JCM 12083</name>
    <dbReference type="NCBI Taxonomy" id="1122991"/>
    <lineage>
        <taxon>Bacteria</taxon>
        <taxon>Pseudomonadati</taxon>
        <taxon>Bacteroidota</taxon>
        <taxon>Bacteroidia</taxon>
        <taxon>Bacteroidales</taxon>
        <taxon>Prevotellaceae</taxon>
        <taxon>Hoylesella</taxon>
    </lineage>
</organism>
<reference evidence="1 2" key="1">
    <citation type="submission" date="2018-05" db="EMBL/GenBank/DDBJ databases">
        <title>Genomic Encyclopedia of Type Strains, Phase I: the one thousand microbial genomes (KMG-I) project.</title>
        <authorList>
            <person name="Kyrpides N."/>
        </authorList>
    </citation>
    <scope>NUCLEOTIDE SEQUENCE [LARGE SCALE GENOMIC DNA]</scope>
    <source>
        <strain evidence="1 2">DSM 15611</strain>
    </source>
</reference>
<evidence type="ECO:0000313" key="2">
    <source>
        <dbReference type="Proteomes" id="UP000248314"/>
    </source>
</evidence>
<evidence type="ECO:0000313" key="1">
    <source>
        <dbReference type="EMBL" id="PXX23706.1"/>
    </source>
</evidence>
<name>A0A318I2U4_9BACT</name>
<dbReference type="EMBL" id="QJJX01000005">
    <property type="protein sequence ID" value="PXX23706.1"/>
    <property type="molecule type" value="Genomic_DNA"/>
</dbReference>
<proteinExistence type="predicted"/>
<dbReference type="Proteomes" id="UP000248314">
    <property type="component" value="Unassembled WGS sequence"/>
</dbReference>
<accession>A0A318I2U4</accession>